<feature type="domain" description="Vitamin K epoxide reductase" evidence="12">
    <location>
        <begin position="31"/>
        <end position="172"/>
    </location>
</feature>
<keyword evidence="8" id="KW-1015">Disulfide bond</keyword>
<keyword evidence="6" id="KW-0560">Oxidoreductase</keyword>
<keyword evidence="7 11" id="KW-0472">Membrane</keyword>
<evidence type="ECO:0000256" key="3">
    <source>
        <dbReference type="ARBA" id="ARBA00022692"/>
    </source>
</evidence>
<dbReference type="OrthoDB" id="9783799at2"/>
<feature type="transmembrane region" description="Helical" evidence="11">
    <location>
        <begin position="95"/>
        <end position="113"/>
    </location>
</feature>
<evidence type="ECO:0000313" key="13">
    <source>
        <dbReference type="EMBL" id="SIS21226.1"/>
    </source>
</evidence>
<dbReference type="CDD" id="cd12922">
    <property type="entry name" value="VKOR_5"/>
    <property type="match status" value="1"/>
</dbReference>
<dbReference type="AlphaFoldDB" id="A0A1N7H8Q1"/>
<dbReference type="InterPro" id="IPR012932">
    <property type="entry name" value="VKOR"/>
</dbReference>
<comment type="subcellular location">
    <subcellularLocation>
        <location evidence="1">Membrane</location>
        <topology evidence="1">Multi-pass membrane protein</topology>
    </subcellularLocation>
</comment>
<feature type="transmembrane region" description="Helical" evidence="11">
    <location>
        <begin position="33"/>
        <end position="54"/>
    </location>
</feature>
<dbReference type="Gene3D" id="1.20.1440.130">
    <property type="entry name" value="VKOR domain"/>
    <property type="match status" value="1"/>
</dbReference>
<keyword evidence="4" id="KW-0874">Quinone</keyword>
<evidence type="ECO:0000256" key="1">
    <source>
        <dbReference type="ARBA" id="ARBA00004141"/>
    </source>
</evidence>
<evidence type="ECO:0000313" key="14">
    <source>
        <dbReference type="Proteomes" id="UP000186218"/>
    </source>
</evidence>
<evidence type="ECO:0000256" key="4">
    <source>
        <dbReference type="ARBA" id="ARBA00022719"/>
    </source>
</evidence>
<sequence>MTDEAVTDRAVEPRSHDRADETSVTPSPGAGRVTGAAVLLGGILGLIAALTLTIERFKLFTDPGYTPSCSLNPVLSCGSVMKTAQAAFFGFPNPILGIGAFSVVVVTGVLAVARVPLPRWYWGGLTVGLLVGMVFIHYLIIESLYRINALCPYCMVVWAITPALLVVAARRWAALSGRRGLVDAAGWLWPVLIIWYVVLILLIAERFWSYWSTLL</sequence>
<dbReference type="InterPro" id="IPR038354">
    <property type="entry name" value="VKOR_sf"/>
</dbReference>
<dbReference type="GO" id="GO:0016020">
    <property type="term" value="C:membrane"/>
    <property type="evidence" value="ECO:0007669"/>
    <property type="project" value="UniProtKB-SubCell"/>
</dbReference>
<evidence type="ECO:0000256" key="2">
    <source>
        <dbReference type="ARBA" id="ARBA00006214"/>
    </source>
</evidence>
<evidence type="ECO:0000256" key="6">
    <source>
        <dbReference type="ARBA" id="ARBA00023002"/>
    </source>
</evidence>
<dbReference type="RefSeq" id="WP_083710324.1">
    <property type="nucleotide sequence ID" value="NZ_FTNT01000013.1"/>
</dbReference>
<keyword evidence="9" id="KW-0676">Redox-active center</keyword>
<evidence type="ECO:0000256" key="7">
    <source>
        <dbReference type="ARBA" id="ARBA00023136"/>
    </source>
</evidence>
<reference evidence="13 14" key="1">
    <citation type="submission" date="2017-01" db="EMBL/GenBank/DDBJ databases">
        <authorList>
            <person name="Mah S.A."/>
            <person name="Swanson W.J."/>
            <person name="Moy G.W."/>
            <person name="Vacquier V.D."/>
        </authorList>
    </citation>
    <scope>NUCLEOTIDE SEQUENCE [LARGE SCALE GENOMIC DNA]</scope>
    <source>
        <strain evidence="13 14">CPCC 203464</strain>
    </source>
</reference>
<dbReference type="Proteomes" id="UP000186218">
    <property type="component" value="Unassembled WGS sequence"/>
</dbReference>
<evidence type="ECO:0000256" key="8">
    <source>
        <dbReference type="ARBA" id="ARBA00023157"/>
    </source>
</evidence>
<evidence type="ECO:0000256" key="10">
    <source>
        <dbReference type="SAM" id="MobiDB-lite"/>
    </source>
</evidence>
<organism evidence="13 14">
    <name type="scientific">Williamsia sterculiae</name>
    <dbReference type="NCBI Taxonomy" id="1344003"/>
    <lineage>
        <taxon>Bacteria</taxon>
        <taxon>Bacillati</taxon>
        <taxon>Actinomycetota</taxon>
        <taxon>Actinomycetes</taxon>
        <taxon>Mycobacteriales</taxon>
        <taxon>Nocardiaceae</taxon>
        <taxon>Williamsia</taxon>
    </lineage>
</organism>
<keyword evidence="14" id="KW-1185">Reference proteome</keyword>
<dbReference type="GO" id="GO:0048038">
    <property type="term" value="F:quinone binding"/>
    <property type="evidence" value="ECO:0007669"/>
    <property type="project" value="UniProtKB-KW"/>
</dbReference>
<feature type="transmembrane region" description="Helical" evidence="11">
    <location>
        <begin position="181"/>
        <end position="204"/>
    </location>
</feature>
<evidence type="ECO:0000256" key="11">
    <source>
        <dbReference type="SAM" id="Phobius"/>
    </source>
</evidence>
<dbReference type="GO" id="GO:0016491">
    <property type="term" value="F:oxidoreductase activity"/>
    <property type="evidence" value="ECO:0007669"/>
    <property type="project" value="UniProtKB-KW"/>
</dbReference>
<evidence type="ECO:0000256" key="9">
    <source>
        <dbReference type="ARBA" id="ARBA00023284"/>
    </source>
</evidence>
<dbReference type="Pfam" id="PF07884">
    <property type="entry name" value="VKOR"/>
    <property type="match status" value="1"/>
</dbReference>
<dbReference type="EMBL" id="FTNT01000013">
    <property type="protein sequence ID" value="SIS21226.1"/>
    <property type="molecule type" value="Genomic_DNA"/>
</dbReference>
<evidence type="ECO:0000256" key="5">
    <source>
        <dbReference type="ARBA" id="ARBA00022989"/>
    </source>
</evidence>
<accession>A0A1N7H8Q1</accession>
<dbReference type="SMART" id="SM00756">
    <property type="entry name" value="VKc"/>
    <property type="match status" value="1"/>
</dbReference>
<keyword evidence="3 11" id="KW-0812">Transmembrane</keyword>
<keyword evidence="5 11" id="KW-1133">Transmembrane helix</keyword>
<name>A0A1N7H8Q1_9NOCA</name>
<protein>
    <submittedName>
        <fullName evidence="13">Uncharacterized membrane protein</fullName>
    </submittedName>
</protein>
<feature type="transmembrane region" description="Helical" evidence="11">
    <location>
        <begin position="120"/>
        <end position="141"/>
    </location>
</feature>
<proteinExistence type="inferred from homology"/>
<feature type="transmembrane region" description="Helical" evidence="11">
    <location>
        <begin position="147"/>
        <end position="169"/>
    </location>
</feature>
<dbReference type="InterPro" id="IPR041714">
    <property type="entry name" value="VKOR_Actinobacteria"/>
</dbReference>
<feature type="region of interest" description="Disordered" evidence="10">
    <location>
        <begin position="1"/>
        <end position="29"/>
    </location>
</feature>
<feature type="compositionally biased region" description="Basic and acidic residues" evidence="10">
    <location>
        <begin position="1"/>
        <end position="21"/>
    </location>
</feature>
<comment type="similarity">
    <text evidence="2">Belongs to the VKOR family.</text>
</comment>
<evidence type="ECO:0000259" key="12">
    <source>
        <dbReference type="SMART" id="SM00756"/>
    </source>
</evidence>
<dbReference type="STRING" id="1344003.SAMN05445060_3700"/>
<gene>
    <name evidence="13" type="ORF">SAMN05445060_3700</name>
</gene>